<dbReference type="EMBL" id="JAHRHJ020000005">
    <property type="protein sequence ID" value="KAH9315948.1"/>
    <property type="molecule type" value="Genomic_DNA"/>
</dbReference>
<evidence type="ECO:0000313" key="3">
    <source>
        <dbReference type="Proteomes" id="UP000824469"/>
    </source>
</evidence>
<keyword evidence="3" id="KW-1185">Reference proteome</keyword>
<dbReference type="AlphaFoldDB" id="A0AA38L8R8"/>
<feature type="non-terminal residue" evidence="2">
    <location>
        <position position="1"/>
    </location>
</feature>
<accession>A0AA38L8R8</accession>
<feature type="non-terminal residue" evidence="2">
    <location>
        <position position="49"/>
    </location>
</feature>
<evidence type="ECO:0000313" key="2">
    <source>
        <dbReference type="EMBL" id="KAH9315948.1"/>
    </source>
</evidence>
<protein>
    <recommendedName>
        <fullName evidence="1">Reverse transcriptase Ty1/copia-type domain-containing protein</fullName>
    </recommendedName>
</protein>
<dbReference type="Proteomes" id="UP000824469">
    <property type="component" value="Unassembled WGS sequence"/>
</dbReference>
<evidence type="ECO:0000259" key="1">
    <source>
        <dbReference type="Pfam" id="PF07727"/>
    </source>
</evidence>
<organism evidence="2 3">
    <name type="scientific">Taxus chinensis</name>
    <name type="common">Chinese yew</name>
    <name type="synonym">Taxus wallichiana var. chinensis</name>
    <dbReference type="NCBI Taxonomy" id="29808"/>
    <lineage>
        <taxon>Eukaryota</taxon>
        <taxon>Viridiplantae</taxon>
        <taxon>Streptophyta</taxon>
        <taxon>Embryophyta</taxon>
        <taxon>Tracheophyta</taxon>
        <taxon>Spermatophyta</taxon>
        <taxon>Pinopsida</taxon>
        <taxon>Pinidae</taxon>
        <taxon>Conifers II</taxon>
        <taxon>Cupressales</taxon>
        <taxon>Taxaceae</taxon>
        <taxon>Taxus</taxon>
    </lineage>
</organism>
<feature type="domain" description="Reverse transcriptase Ty1/copia-type" evidence="1">
    <location>
        <begin position="2"/>
        <end position="49"/>
    </location>
</feature>
<proteinExistence type="predicted"/>
<reference evidence="2 3" key="1">
    <citation type="journal article" date="2021" name="Nat. Plants">
        <title>The Taxus genome provides insights into paclitaxel biosynthesis.</title>
        <authorList>
            <person name="Xiong X."/>
            <person name="Gou J."/>
            <person name="Liao Q."/>
            <person name="Li Y."/>
            <person name="Zhou Q."/>
            <person name="Bi G."/>
            <person name="Li C."/>
            <person name="Du R."/>
            <person name="Wang X."/>
            <person name="Sun T."/>
            <person name="Guo L."/>
            <person name="Liang H."/>
            <person name="Lu P."/>
            <person name="Wu Y."/>
            <person name="Zhang Z."/>
            <person name="Ro D.K."/>
            <person name="Shang Y."/>
            <person name="Huang S."/>
            <person name="Yan J."/>
        </authorList>
    </citation>
    <scope>NUCLEOTIDE SEQUENCE [LARGE SCALE GENOMIC DNA]</scope>
    <source>
        <strain evidence="2">Ta-2019</strain>
    </source>
</reference>
<dbReference type="InterPro" id="IPR013103">
    <property type="entry name" value="RVT_2"/>
</dbReference>
<gene>
    <name evidence="2" type="ORF">KI387_024575</name>
</gene>
<name>A0AA38L8R8_TAXCH</name>
<sequence length="49" mass="5663">TSALVVKMTSIRLTLTISVANRWKFHQMDVKSAFLHGDLEEEIYMEQPP</sequence>
<comment type="caution">
    <text evidence="2">The sequence shown here is derived from an EMBL/GenBank/DDBJ whole genome shotgun (WGS) entry which is preliminary data.</text>
</comment>
<dbReference type="Pfam" id="PF07727">
    <property type="entry name" value="RVT_2"/>
    <property type="match status" value="1"/>
</dbReference>